<dbReference type="PANTHER" id="PTHR46525:SF2">
    <property type="entry name" value="EMB|CAB72159.1"/>
    <property type="match status" value="1"/>
</dbReference>
<organism evidence="2">
    <name type="scientific">Arundo donax</name>
    <name type="common">Giant reed</name>
    <name type="synonym">Donax arundinaceus</name>
    <dbReference type="NCBI Taxonomy" id="35708"/>
    <lineage>
        <taxon>Eukaryota</taxon>
        <taxon>Viridiplantae</taxon>
        <taxon>Streptophyta</taxon>
        <taxon>Embryophyta</taxon>
        <taxon>Tracheophyta</taxon>
        <taxon>Spermatophyta</taxon>
        <taxon>Magnoliopsida</taxon>
        <taxon>Liliopsida</taxon>
        <taxon>Poales</taxon>
        <taxon>Poaceae</taxon>
        <taxon>PACMAD clade</taxon>
        <taxon>Arundinoideae</taxon>
        <taxon>Arundineae</taxon>
        <taxon>Arundo</taxon>
    </lineage>
</organism>
<dbReference type="Pfam" id="PF04520">
    <property type="entry name" value="Senescence_reg"/>
    <property type="match status" value="1"/>
</dbReference>
<sequence>MAARRAAAAASVMEGAGRTLKGRDLRRVRNAVWRTTGFLDL</sequence>
<dbReference type="InterPro" id="IPR007608">
    <property type="entry name" value="Senescence_reg_S40"/>
</dbReference>
<evidence type="ECO:0000313" key="2">
    <source>
        <dbReference type="EMBL" id="JAD85841.1"/>
    </source>
</evidence>
<protein>
    <submittedName>
        <fullName evidence="2">Uncharacterized protein</fullName>
    </submittedName>
</protein>
<evidence type="ECO:0000256" key="1">
    <source>
        <dbReference type="ARBA" id="ARBA00034773"/>
    </source>
</evidence>
<dbReference type="AlphaFoldDB" id="A0A0A9DDC0"/>
<dbReference type="PANTHER" id="PTHR46525">
    <property type="entry name" value="EMB|CAB72159.1"/>
    <property type="match status" value="1"/>
</dbReference>
<accession>A0A0A9DDC0</accession>
<reference evidence="2" key="2">
    <citation type="journal article" date="2015" name="Data Brief">
        <title>Shoot transcriptome of the giant reed, Arundo donax.</title>
        <authorList>
            <person name="Barrero R.A."/>
            <person name="Guerrero F.D."/>
            <person name="Moolhuijzen P."/>
            <person name="Goolsby J.A."/>
            <person name="Tidwell J."/>
            <person name="Bellgard S.E."/>
            <person name="Bellgard M.I."/>
        </authorList>
    </citation>
    <scope>NUCLEOTIDE SEQUENCE</scope>
    <source>
        <tissue evidence="2">Shoot tissue taken approximately 20 cm above the soil surface</tissue>
    </source>
</reference>
<name>A0A0A9DDC0_ARUDO</name>
<dbReference type="EMBL" id="GBRH01212054">
    <property type="protein sequence ID" value="JAD85841.1"/>
    <property type="molecule type" value="Transcribed_RNA"/>
</dbReference>
<dbReference type="GO" id="GO:0010150">
    <property type="term" value="P:leaf senescence"/>
    <property type="evidence" value="ECO:0007669"/>
    <property type="project" value="UniProtKB-ARBA"/>
</dbReference>
<reference evidence="2" key="1">
    <citation type="submission" date="2014-09" db="EMBL/GenBank/DDBJ databases">
        <authorList>
            <person name="Magalhaes I.L.F."/>
            <person name="Oliveira U."/>
            <person name="Santos F.R."/>
            <person name="Vidigal T.H.D.A."/>
            <person name="Brescovit A.D."/>
            <person name="Santos A.J."/>
        </authorList>
    </citation>
    <scope>NUCLEOTIDE SEQUENCE</scope>
    <source>
        <tissue evidence="2">Shoot tissue taken approximately 20 cm above the soil surface</tissue>
    </source>
</reference>
<comment type="similarity">
    <text evidence="1">Belongs to the senescence regulator S40 family.</text>
</comment>
<proteinExistence type="inferred from homology"/>